<dbReference type="GO" id="GO:0010181">
    <property type="term" value="F:FMN binding"/>
    <property type="evidence" value="ECO:0007669"/>
    <property type="project" value="InterPro"/>
</dbReference>
<evidence type="ECO:0000256" key="6">
    <source>
        <dbReference type="HAMAP-Rule" id="MF_00479"/>
    </source>
</evidence>
<dbReference type="Pfam" id="PF04205">
    <property type="entry name" value="FMN_bind"/>
    <property type="match status" value="1"/>
</dbReference>
<feature type="domain" description="FMN-binding" evidence="8">
    <location>
        <begin position="100"/>
        <end position="193"/>
    </location>
</feature>
<comment type="similarity">
    <text evidence="6">Belongs to the RnfG family.</text>
</comment>
<dbReference type="GO" id="GO:0009055">
    <property type="term" value="F:electron transfer activity"/>
    <property type="evidence" value="ECO:0007669"/>
    <property type="project" value="InterPro"/>
</dbReference>
<keyword evidence="6" id="KW-1003">Cell membrane</keyword>
<dbReference type="InterPro" id="IPR010209">
    <property type="entry name" value="Ion_transpt_RnfG/RsxG"/>
</dbReference>
<dbReference type="EMBL" id="ARXV01000001">
    <property type="protein sequence ID" value="KGD66492.1"/>
    <property type="molecule type" value="Genomic_DNA"/>
</dbReference>
<comment type="cofactor">
    <cofactor evidence="6">
        <name>FMN</name>
        <dbReference type="ChEBI" id="CHEBI:58210"/>
    </cofactor>
</comment>
<keyword evidence="10" id="KW-1185">Reference proteome</keyword>
<evidence type="ECO:0000256" key="3">
    <source>
        <dbReference type="ARBA" id="ARBA00022630"/>
    </source>
</evidence>
<comment type="subcellular location">
    <subcellularLocation>
        <location evidence="6">Cell inner membrane</location>
        <topology evidence="6">Single-pass membrane protein</topology>
    </subcellularLocation>
</comment>
<keyword evidence="6" id="KW-1278">Translocase</keyword>
<comment type="subunit">
    <text evidence="6">The complex is composed of six subunits: RnfA, RnfB, RnfC, RnfD, RnfE and RnfG.</text>
</comment>
<evidence type="ECO:0000259" key="8">
    <source>
        <dbReference type="SMART" id="SM00900"/>
    </source>
</evidence>
<keyword evidence="3 6" id="KW-0285">Flavoprotein</keyword>
<dbReference type="Proteomes" id="UP000029444">
    <property type="component" value="Unassembled WGS sequence"/>
</dbReference>
<dbReference type="PATRIC" id="fig|1177154.3.peg.161"/>
<keyword evidence="6" id="KW-1133">Transmembrane helix</keyword>
<evidence type="ECO:0000256" key="7">
    <source>
        <dbReference type="SAM" id="SignalP"/>
    </source>
</evidence>
<dbReference type="PIRSF" id="PIRSF006091">
    <property type="entry name" value="E_trnsport_RnfG"/>
    <property type="match status" value="1"/>
</dbReference>
<evidence type="ECO:0000313" key="9">
    <source>
        <dbReference type="EMBL" id="KGD66492.1"/>
    </source>
</evidence>
<dbReference type="GO" id="GO:0022900">
    <property type="term" value="P:electron transport chain"/>
    <property type="evidence" value="ECO:0007669"/>
    <property type="project" value="UniProtKB-UniRule"/>
</dbReference>
<dbReference type="RefSeq" id="WP_035229435.1">
    <property type="nucleotide sequence ID" value="NZ_ARXV01000001.1"/>
</dbReference>
<dbReference type="InterPro" id="IPR007329">
    <property type="entry name" value="FMN-bd"/>
</dbReference>
<dbReference type="HAMAP" id="MF_00479">
    <property type="entry name" value="RsxG_RnfG"/>
    <property type="match status" value="1"/>
</dbReference>
<dbReference type="PANTHER" id="PTHR36118:SF1">
    <property type="entry name" value="ION-TRANSLOCATING OXIDOREDUCTASE COMPLEX SUBUNIT G"/>
    <property type="match status" value="1"/>
</dbReference>
<dbReference type="AlphaFoldDB" id="A0A095SPI0"/>
<gene>
    <name evidence="6" type="primary">rnfG</name>
    <name evidence="9" type="ORF">Y5S_00159</name>
</gene>
<dbReference type="NCBIfam" id="TIGR01947">
    <property type="entry name" value="rnfG"/>
    <property type="match status" value="1"/>
</dbReference>
<keyword evidence="7" id="KW-0732">Signal</keyword>
<proteinExistence type="inferred from homology"/>
<dbReference type="SMART" id="SM00900">
    <property type="entry name" value="FMN_bind"/>
    <property type="match status" value="1"/>
</dbReference>
<dbReference type="PANTHER" id="PTHR36118">
    <property type="entry name" value="ION-TRANSLOCATING OXIDOREDUCTASE COMPLEX SUBUNIT G"/>
    <property type="match status" value="1"/>
</dbReference>
<comment type="function">
    <text evidence="6">Part of a membrane-bound complex that couples electron transfer with translocation of ions across the membrane.</text>
</comment>
<keyword evidence="6" id="KW-0472">Membrane</keyword>
<feature type="signal peptide" evidence="7">
    <location>
        <begin position="1"/>
        <end position="25"/>
    </location>
</feature>
<dbReference type="eggNOG" id="COG4659">
    <property type="taxonomic scope" value="Bacteria"/>
</dbReference>
<keyword evidence="1 6" id="KW-0813">Transport</keyword>
<comment type="caution">
    <text evidence="9">The sequence shown here is derived from an EMBL/GenBank/DDBJ whole genome shotgun (WGS) entry which is preliminary data.</text>
</comment>
<keyword evidence="6" id="KW-0812">Transmembrane</keyword>
<feature type="modified residue" description="FMN phosphoryl threonine" evidence="6">
    <location>
        <position position="176"/>
    </location>
</feature>
<keyword evidence="6" id="KW-0997">Cell inner membrane</keyword>
<evidence type="ECO:0000256" key="4">
    <source>
        <dbReference type="ARBA" id="ARBA00022643"/>
    </source>
</evidence>
<dbReference type="NCBIfam" id="NF002519">
    <property type="entry name" value="PRK01908.1"/>
    <property type="match status" value="1"/>
</dbReference>
<evidence type="ECO:0000256" key="1">
    <source>
        <dbReference type="ARBA" id="ARBA00022448"/>
    </source>
</evidence>
<keyword evidence="2 6" id="KW-0597">Phosphoprotein</keyword>
<reference evidence="9 10" key="1">
    <citation type="submission" date="2012-09" db="EMBL/GenBank/DDBJ databases">
        <title>Genome Sequence of alkane-degrading Bacterium Alcanivorax sp. 19-m-6.</title>
        <authorList>
            <person name="Lai Q."/>
            <person name="Shao Z."/>
        </authorList>
    </citation>
    <scope>NUCLEOTIDE SEQUENCE [LARGE SCALE GENOMIC DNA]</scope>
    <source>
        <strain evidence="9 10">19-m-6</strain>
    </source>
</reference>
<evidence type="ECO:0000256" key="2">
    <source>
        <dbReference type="ARBA" id="ARBA00022553"/>
    </source>
</evidence>
<dbReference type="OrthoDB" id="9784165at2"/>
<feature type="chain" id="PRO_5001909534" description="Ion-translocating oxidoreductase complex subunit G" evidence="7">
    <location>
        <begin position="26"/>
        <end position="215"/>
    </location>
</feature>
<protein>
    <recommendedName>
        <fullName evidence="6">Ion-translocating oxidoreductase complex subunit G</fullName>
        <ecNumber evidence="6">7.-.-.-</ecNumber>
    </recommendedName>
    <alternativeName>
        <fullName evidence="6">Rnf electron transport complex subunit G</fullName>
    </alternativeName>
</protein>
<evidence type="ECO:0000313" key="10">
    <source>
        <dbReference type="Proteomes" id="UP000029444"/>
    </source>
</evidence>
<evidence type="ECO:0000256" key="5">
    <source>
        <dbReference type="ARBA" id="ARBA00022982"/>
    </source>
</evidence>
<organism evidence="9 10">
    <name type="scientific">Alcanivorax nanhaiticus</name>
    <dbReference type="NCBI Taxonomy" id="1177154"/>
    <lineage>
        <taxon>Bacteria</taxon>
        <taxon>Pseudomonadati</taxon>
        <taxon>Pseudomonadota</taxon>
        <taxon>Gammaproteobacteria</taxon>
        <taxon>Oceanospirillales</taxon>
        <taxon>Alcanivoracaceae</taxon>
        <taxon>Alcanivorax</taxon>
    </lineage>
</organism>
<dbReference type="STRING" id="1177154.Y5S_00159"/>
<dbReference type="GO" id="GO:0005886">
    <property type="term" value="C:plasma membrane"/>
    <property type="evidence" value="ECO:0007669"/>
    <property type="project" value="UniProtKB-SubCell"/>
</dbReference>
<keyword evidence="4 6" id="KW-0288">FMN</keyword>
<dbReference type="EC" id="7.-.-.-" evidence="6"/>
<accession>A0A095SPI0</accession>
<keyword evidence="5 6" id="KW-0249">Electron transport</keyword>
<name>A0A095SPI0_9GAMM</name>
<sequence>MMRYAITKNAVILSLFAIGTAAALAVTNELTINKVDCNRQQALMRSLNEVMPHDLHDNDLLADRITVTDPLLGRNEHHIYRARLADQASGAVLEATAPDGYGGNIALIVGVNAQGTVSGVRVVPPHNETPGLGDSIETKKSDWIYRFDGRSLDNPVEAGWAVKKDGGEFDSFTGATITPRAVVGAVHRALQYFDANRDNLFAADAETVAAEVCDE</sequence>